<evidence type="ECO:0000313" key="3">
    <source>
        <dbReference type="Proteomes" id="UP000033415"/>
    </source>
</evidence>
<name>A0A081PMA3_STRMT</name>
<sequence>MKVNELLDEYQVTLYLFPETMWERKGFYFPDERIIYVNGDLPLEEREKVILHELGHINHDPANYKRMLYKYENEADRFMIRHLISEELTQYEVSDFNWLQFAERHKISTTWGEDMIQEEFYRFIEKLGA</sequence>
<evidence type="ECO:0000313" key="2">
    <source>
        <dbReference type="EMBL" id="KJQ73395.1"/>
    </source>
</evidence>
<proteinExistence type="predicted"/>
<dbReference type="Pfam" id="PF06114">
    <property type="entry name" value="Peptidase_M78"/>
    <property type="match status" value="1"/>
</dbReference>
<protein>
    <recommendedName>
        <fullName evidence="1">IrrE N-terminal-like domain-containing protein</fullName>
    </recommendedName>
</protein>
<accession>A0A081PMA3</accession>
<gene>
    <name evidence="2" type="ORF">TZ91_01003</name>
</gene>
<reference evidence="2 3" key="1">
    <citation type="submission" date="2015-02" db="EMBL/GenBank/DDBJ databases">
        <title>Evolution of amylase-binding proteins of oral streptococcal species.</title>
        <authorList>
            <person name="Haase E.M."/>
        </authorList>
    </citation>
    <scope>NUCLEOTIDE SEQUENCE [LARGE SCALE GENOMIC DNA]</scope>
    <source>
        <strain evidence="2 3">SK137</strain>
    </source>
</reference>
<dbReference type="Gene3D" id="1.10.10.2910">
    <property type="match status" value="1"/>
</dbReference>
<dbReference type="Proteomes" id="UP000033415">
    <property type="component" value="Unassembled WGS sequence"/>
</dbReference>
<comment type="caution">
    <text evidence="2">The sequence shown here is derived from an EMBL/GenBank/DDBJ whole genome shotgun (WGS) entry which is preliminary data.</text>
</comment>
<dbReference type="InterPro" id="IPR010359">
    <property type="entry name" value="IrrE_HExxH"/>
</dbReference>
<organism evidence="2 3">
    <name type="scientific">Streptococcus mitis</name>
    <dbReference type="NCBI Taxonomy" id="28037"/>
    <lineage>
        <taxon>Bacteria</taxon>
        <taxon>Bacillati</taxon>
        <taxon>Bacillota</taxon>
        <taxon>Bacilli</taxon>
        <taxon>Lactobacillales</taxon>
        <taxon>Streptococcaceae</taxon>
        <taxon>Streptococcus</taxon>
        <taxon>Streptococcus mitis group</taxon>
    </lineage>
</organism>
<dbReference type="AlphaFoldDB" id="A0A081PMA3"/>
<dbReference type="PATRIC" id="fig|28037.100.peg.1916"/>
<evidence type="ECO:0000259" key="1">
    <source>
        <dbReference type="Pfam" id="PF06114"/>
    </source>
</evidence>
<feature type="domain" description="IrrE N-terminal-like" evidence="1">
    <location>
        <begin position="22"/>
        <end position="109"/>
    </location>
</feature>
<dbReference type="EMBL" id="JYGQ01000001">
    <property type="protein sequence ID" value="KJQ73395.1"/>
    <property type="molecule type" value="Genomic_DNA"/>
</dbReference>